<dbReference type="Pfam" id="PF00001">
    <property type="entry name" value="7tm_1"/>
    <property type="match status" value="1"/>
</dbReference>
<evidence type="ECO:0000259" key="9">
    <source>
        <dbReference type="PROSITE" id="PS50262"/>
    </source>
</evidence>
<evidence type="ECO:0000256" key="2">
    <source>
        <dbReference type="ARBA" id="ARBA00022692"/>
    </source>
</evidence>
<keyword evidence="12" id="KW-1185">Reference proteome</keyword>
<evidence type="ECO:0000256" key="6">
    <source>
        <dbReference type="ARBA" id="ARBA00023170"/>
    </source>
</evidence>
<feature type="transmembrane region" description="Helical" evidence="8">
    <location>
        <begin position="239"/>
        <end position="259"/>
    </location>
</feature>
<dbReference type="GO" id="GO:0005886">
    <property type="term" value="C:plasma membrane"/>
    <property type="evidence" value="ECO:0007669"/>
    <property type="project" value="TreeGrafter"/>
</dbReference>
<dbReference type="Gene3D" id="1.20.1070.10">
    <property type="entry name" value="Rhodopsin 7-helix transmembrane proteins"/>
    <property type="match status" value="1"/>
</dbReference>
<keyword evidence="4" id="KW-0297">G-protein coupled receptor</keyword>
<dbReference type="InterPro" id="IPR000276">
    <property type="entry name" value="GPCR_Rhodpsn"/>
</dbReference>
<keyword evidence="7" id="KW-0807">Transducer</keyword>
<evidence type="ECO:0000313" key="13">
    <source>
        <dbReference type="Proteomes" id="UP000663877"/>
    </source>
</evidence>
<dbReference type="EMBL" id="CAJNOM010000488">
    <property type="protein sequence ID" value="CAF1465944.1"/>
    <property type="molecule type" value="Genomic_DNA"/>
</dbReference>
<protein>
    <recommendedName>
        <fullName evidence="9">G-protein coupled receptors family 1 profile domain-containing protein</fullName>
    </recommendedName>
</protein>
<reference evidence="10" key="1">
    <citation type="submission" date="2021-02" db="EMBL/GenBank/DDBJ databases">
        <authorList>
            <person name="Nowell W R."/>
        </authorList>
    </citation>
    <scope>NUCLEOTIDE SEQUENCE</scope>
</reference>
<proteinExistence type="predicted"/>
<accession>A0A814ICA1</accession>
<dbReference type="GO" id="GO:0004930">
    <property type="term" value="F:G protein-coupled receptor activity"/>
    <property type="evidence" value="ECO:0007669"/>
    <property type="project" value="UniProtKB-KW"/>
</dbReference>
<evidence type="ECO:0000256" key="3">
    <source>
        <dbReference type="ARBA" id="ARBA00022989"/>
    </source>
</evidence>
<organism evidence="10 13">
    <name type="scientific">Adineta steineri</name>
    <dbReference type="NCBI Taxonomy" id="433720"/>
    <lineage>
        <taxon>Eukaryota</taxon>
        <taxon>Metazoa</taxon>
        <taxon>Spiralia</taxon>
        <taxon>Gnathifera</taxon>
        <taxon>Rotifera</taxon>
        <taxon>Eurotatoria</taxon>
        <taxon>Bdelloidea</taxon>
        <taxon>Adinetida</taxon>
        <taxon>Adinetidae</taxon>
        <taxon>Adineta</taxon>
    </lineage>
</organism>
<dbReference type="Proteomes" id="UP000663877">
    <property type="component" value="Unassembled WGS sequence"/>
</dbReference>
<feature type="transmembrane region" description="Helical" evidence="8">
    <location>
        <begin position="91"/>
        <end position="118"/>
    </location>
</feature>
<evidence type="ECO:0000313" key="12">
    <source>
        <dbReference type="Proteomes" id="UP000663832"/>
    </source>
</evidence>
<feature type="transmembrane region" description="Helical" evidence="8">
    <location>
        <begin position="28"/>
        <end position="49"/>
    </location>
</feature>
<comment type="caution">
    <text evidence="10">The sequence shown here is derived from an EMBL/GenBank/DDBJ whole genome shotgun (WGS) entry which is preliminary data.</text>
</comment>
<keyword evidence="3 8" id="KW-1133">Transmembrane helix</keyword>
<dbReference type="OrthoDB" id="9990906at2759"/>
<dbReference type="Proteomes" id="UP000663832">
    <property type="component" value="Unassembled WGS sequence"/>
</dbReference>
<dbReference type="PANTHER" id="PTHR24243">
    <property type="entry name" value="G-PROTEIN COUPLED RECEPTOR"/>
    <property type="match status" value="1"/>
</dbReference>
<feature type="transmembrane region" description="Helical" evidence="8">
    <location>
        <begin position="61"/>
        <end position="79"/>
    </location>
</feature>
<evidence type="ECO:0000313" key="10">
    <source>
        <dbReference type="EMBL" id="CAF1020923.1"/>
    </source>
</evidence>
<evidence type="ECO:0000256" key="8">
    <source>
        <dbReference type="SAM" id="Phobius"/>
    </source>
</evidence>
<evidence type="ECO:0000313" key="11">
    <source>
        <dbReference type="EMBL" id="CAF1465944.1"/>
    </source>
</evidence>
<keyword evidence="5 8" id="KW-0472">Membrane</keyword>
<feature type="transmembrane region" description="Helical" evidence="8">
    <location>
        <begin position="182"/>
        <end position="210"/>
    </location>
</feature>
<keyword evidence="2 8" id="KW-0812">Transmembrane</keyword>
<dbReference type="PROSITE" id="PS50262">
    <property type="entry name" value="G_PROTEIN_RECEP_F1_2"/>
    <property type="match status" value="1"/>
</dbReference>
<comment type="subcellular location">
    <subcellularLocation>
        <location evidence="1">Membrane</location>
        <topology evidence="1">Multi-pass membrane protein</topology>
    </subcellularLocation>
</comment>
<feature type="domain" description="G-protein coupled receptors family 1 profile" evidence="9">
    <location>
        <begin position="40"/>
        <end position="304"/>
    </location>
</feature>
<dbReference type="PRINTS" id="PR00237">
    <property type="entry name" value="GPCRRHODOPSN"/>
</dbReference>
<evidence type="ECO:0000256" key="5">
    <source>
        <dbReference type="ARBA" id="ARBA00023136"/>
    </source>
</evidence>
<dbReference type="SUPFAM" id="SSF81321">
    <property type="entry name" value="Family A G protein-coupled receptor-like"/>
    <property type="match status" value="1"/>
</dbReference>
<sequence length="365" mass="42157">MNRFLCEPNNLKLNSTAAYYFSQTLSNISIHTLPILALAGNLLIIIVILTNSQLNRSSFSVYIKTMAVSDTLVLVLKLISFENKTSQKFYSSSMCTILVFLSEASVLLSVWTIVLITIERTLVVLFPIHIKKFVSVYHARILITLITIISFLFSTRVLFIPIDISAVQKCQPMPEWQNYRQLNVTITEFTYCYIPLSIVIIGNFITLCAVKRAASQRRQILTNNTYSNKCQMDSNENQLMLMLLVVTLMFMVYFLPFTIANALSRWGLPFGMCFTQRSFEIYLIIRTCCDLLKDLNFCTNFIIYCISGRRFRLALFSLIHRKRKPVFSSSNYLESTKLRSERLGRSNTQKIYHFAAKQTYEESQF</sequence>
<keyword evidence="6" id="KW-0675">Receptor</keyword>
<evidence type="ECO:0000256" key="1">
    <source>
        <dbReference type="ARBA" id="ARBA00004141"/>
    </source>
</evidence>
<feature type="transmembrane region" description="Helical" evidence="8">
    <location>
        <begin position="139"/>
        <end position="162"/>
    </location>
</feature>
<name>A0A814ICA1_9BILA</name>
<evidence type="ECO:0000256" key="4">
    <source>
        <dbReference type="ARBA" id="ARBA00023040"/>
    </source>
</evidence>
<dbReference type="EMBL" id="CAJNOI010000080">
    <property type="protein sequence ID" value="CAF1020923.1"/>
    <property type="molecule type" value="Genomic_DNA"/>
</dbReference>
<evidence type="ECO:0000256" key="7">
    <source>
        <dbReference type="ARBA" id="ARBA00023224"/>
    </source>
</evidence>
<dbReference type="InterPro" id="IPR017452">
    <property type="entry name" value="GPCR_Rhodpsn_7TM"/>
</dbReference>
<dbReference type="AlphaFoldDB" id="A0A814ICA1"/>
<gene>
    <name evidence="10" type="ORF">BJG266_LOCUS16997</name>
    <name evidence="11" type="ORF">QVE165_LOCUS41247</name>
</gene>
<dbReference type="PANTHER" id="PTHR24243:SF230">
    <property type="entry name" value="G-PROTEIN COUPLED RECEPTORS FAMILY 1 PROFILE DOMAIN-CONTAINING PROTEIN"/>
    <property type="match status" value="1"/>
</dbReference>